<dbReference type="Proteomes" id="UP000247523">
    <property type="component" value="Unassembled WGS sequence"/>
</dbReference>
<keyword evidence="2" id="KW-0472">Membrane</keyword>
<accession>A0A255ILI9</accession>
<dbReference type="OrthoDB" id="5135382at2"/>
<evidence type="ECO:0000313" key="5">
    <source>
        <dbReference type="Proteomes" id="UP000216411"/>
    </source>
</evidence>
<evidence type="ECO:0000256" key="1">
    <source>
        <dbReference type="SAM" id="Coils"/>
    </source>
</evidence>
<organism evidence="3 6">
    <name type="scientific">Lachnotalea glycerini</name>
    <dbReference type="NCBI Taxonomy" id="1763509"/>
    <lineage>
        <taxon>Bacteria</taxon>
        <taxon>Bacillati</taxon>
        <taxon>Bacillota</taxon>
        <taxon>Clostridia</taxon>
        <taxon>Lachnospirales</taxon>
        <taxon>Lachnospiraceae</taxon>
        <taxon>Lachnotalea</taxon>
    </lineage>
</organism>
<dbReference type="EMBL" id="NOKA02000019">
    <property type="protein sequence ID" value="RDY31248.1"/>
    <property type="molecule type" value="Genomic_DNA"/>
</dbReference>
<reference evidence="4" key="3">
    <citation type="submission" date="2018-07" db="EMBL/GenBank/DDBJ databases">
        <authorList>
            <person name="Quirk P.G."/>
            <person name="Krulwich T.A."/>
        </authorList>
    </citation>
    <scope>NUCLEOTIDE SEQUENCE</scope>
    <source>
        <strain evidence="4">CCRI-19302</strain>
    </source>
</reference>
<feature type="transmembrane region" description="Helical" evidence="2">
    <location>
        <begin position="358"/>
        <end position="380"/>
    </location>
</feature>
<name>A0A255ILI9_9FIRM</name>
<keyword evidence="1" id="KW-0175">Coiled coil</keyword>
<keyword evidence="5" id="KW-1185">Reference proteome</keyword>
<dbReference type="AlphaFoldDB" id="A0A255ILI9"/>
<protein>
    <submittedName>
        <fullName evidence="3">Uncharacterized protein</fullName>
    </submittedName>
</protein>
<reference evidence="4 5" key="1">
    <citation type="journal article" date="2017" name="Genome Announc.">
        <title>Draft Genome Sequence of a Sporulating and Motile Strain of Lachnotalea glycerini Isolated from Water in Quebec City, Canada.</title>
        <authorList>
            <person name="Maheux A.F."/>
            <person name="Boudreau D.K."/>
            <person name="Berube E."/>
            <person name="Boissinot M."/>
            <person name="Raymond F."/>
            <person name="Brodeur S."/>
            <person name="Corbeil J."/>
            <person name="Isabel S."/>
            <person name="Omar R.F."/>
            <person name="Bergeron M.G."/>
        </authorList>
    </citation>
    <scope>NUCLEOTIDE SEQUENCE [LARGE SCALE GENOMIC DNA]</scope>
    <source>
        <strain evidence="4 5">CCRI-19302</strain>
    </source>
</reference>
<dbReference type="Proteomes" id="UP000216411">
    <property type="component" value="Unassembled WGS sequence"/>
</dbReference>
<dbReference type="Pfam" id="PF18960">
    <property type="entry name" value="DUF5702"/>
    <property type="match status" value="1"/>
</dbReference>
<proteinExistence type="predicted"/>
<evidence type="ECO:0000313" key="4">
    <source>
        <dbReference type="EMBL" id="RDY31248.1"/>
    </source>
</evidence>
<gene>
    <name evidence="3" type="ORF">C8E03_103395</name>
    <name evidence="4" type="ORF">CG710_010705</name>
</gene>
<dbReference type="EMBL" id="QICS01000003">
    <property type="protein sequence ID" value="PXV91824.1"/>
    <property type="molecule type" value="Genomic_DNA"/>
</dbReference>
<keyword evidence="2" id="KW-0812">Transmembrane</keyword>
<dbReference type="InterPro" id="IPR043756">
    <property type="entry name" value="DUF5702"/>
</dbReference>
<evidence type="ECO:0000313" key="3">
    <source>
        <dbReference type="EMBL" id="PXV91824.1"/>
    </source>
</evidence>
<sequence>MVGTKYYRKGHITVFLSLILTLILSLVCTTIESARLQGVIMQLQNITDMGIFSTFSEYNRDLLELYDLFFLDMGYGTNDGTSERVNMRLKEFTEYNINVNKDLGLLSMFRRADMLRANINEVSTNQYVLATDKNAKAYYSQAVSYMEDKLEISLVQKLLSQYDSSITEKQDIFENYEKSSSLMEADIENKKVEYEVEYEAALEEAKGDLSKVEIEKPREVSNPVDTIKELKKLSILDLVIEDLSNVSNKNIRNQVELPSKRQLKKGDATFQVKTESLFNQVLFNEYLIEKFPNYLSDSSNDNQEGLDYQAEYILCGKKSDKVNLEMVAEKLLLIREGINFSYLLTHRQHEAEVLATAILWYAPALAPVLALLILLAWAFAESVIEVRMLFSGKKVPLLKSSQNWILDLNNLDKLADMLDSGETDEGGLDYEGYLKLITYFSNVKNKTMRSLDLIELTIQSKTNKNFKIDNCTQAFTTTIDYKAEGLFLRLPFKTIERGSKSYRYSITRDFSYY</sequence>
<reference evidence="3 6" key="2">
    <citation type="submission" date="2018-05" db="EMBL/GenBank/DDBJ databases">
        <title>Genomic Encyclopedia of Type Strains, Phase IV (KMG-IV): sequencing the most valuable type-strain genomes for metagenomic binning, comparative biology and taxonomic classification.</title>
        <authorList>
            <person name="Goeker M."/>
        </authorList>
    </citation>
    <scope>NUCLEOTIDE SEQUENCE [LARGE SCALE GENOMIC DNA]</scope>
    <source>
        <strain evidence="3 6">DSM 28816</strain>
    </source>
</reference>
<keyword evidence="2" id="KW-1133">Transmembrane helix</keyword>
<dbReference type="RefSeq" id="WP_094376401.1">
    <property type="nucleotide sequence ID" value="NZ_NOKA02000019.1"/>
</dbReference>
<evidence type="ECO:0000256" key="2">
    <source>
        <dbReference type="SAM" id="Phobius"/>
    </source>
</evidence>
<feature type="coiled-coil region" evidence="1">
    <location>
        <begin position="184"/>
        <end position="215"/>
    </location>
</feature>
<comment type="caution">
    <text evidence="3">The sequence shown here is derived from an EMBL/GenBank/DDBJ whole genome shotgun (WGS) entry which is preliminary data.</text>
</comment>
<evidence type="ECO:0000313" key="6">
    <source>
        <dbReference type="Proteomes" id="UP000247523"/>
    </source>
</evidence>